<feature type="transmembrane region" description="Helical" evidence="1">
    <location>
        <begin position="163"/>
        <end position="183"/>
    </location>
</feature>
<gene>
    <name evidence="2" type="ORF">E3T47_09860</name>
</gene>
<proteinExistence type="predicted"/>
<comment type="caution">
    <text evidence="2">The sequence shown here is derived from an EMBL/GenBank/DDBJ whole genome shotgun (WGS) entry which is preliminary data.</text>
</comment>
<feature type="transmembrane region" description="Helical" evidence="1">
    <location>
        <begin position="65"/>
        <end position="84"/>
    </location>
</feature>
<accession>A0A4R9ALD6</accession>
<name>A0A4R9ALD6_9MICO</name>
<keyword evidence="1" id="KW-0812">Transmembrane</keyword>
<reference evidence="2 3" key="1">
    <citation type="submission" date="2019-03" db="EMBL/GenBank/DDBJ databases">
        <title>Genomics of glacier-inhabiting Cryobacterium strains.</title>
        <authorList>
            <person name="Liu Q."/>
            <person name="Xin Y.-H."/>
        </authorList>
    </citation>
    <scope>NUCLEOTIDE SEQUENCE [LARGE SCALE GENOMIC DNA]</scope>
    <source>
        <strain evidence="2 3">Sr36</strain>
    </source>
</reference>
<sequence length="184" mass="19890">MRHSNDHAASTNFTASTVAHAKFASMQDMKLEIDDGVEYFDSTLDVALVELRRLRDIQIAISTSMYSRASILVSASAIAATFTAAASSDLWLLLPSACFIFAALAGVRVIFPAMGLSIDASKIMEVARGLSAIQLKYEFATGLVEEYFHQDRILRIQSTWSRCGLIGFIAGTIAAAAIAFMAII</sequence>
<evidence type="ECO:0000256" key="1">
    <source>
        <dbReference type="SAM" id="Phobius"/>
    </source>
</evidence>
<dbReference type="RefSeq" id="WP_134555914.1">
    <property type="nucleotide sequence ID" value="NZ_SOHK01000015.1"/>
</dbReference>
<dbReference type="EMBL" id="SOHK01000015">
    <property type="protein sequence ID" value="TFD65159.1"/>
    <property type="molecule type" value="Genomic_DNA"/>
</dbReference>
<dbReference type="AlphaFoldDB" id="A0A4R9ALD6"/>
<feature type="transmembrane region" description="Helical" evidence="1">
    <location>
        <begin position="90"/>
        <end position="111"/>
    </location>
</feature>
<evidence type="ECO:0000313" key="3">
    <source>
        <dbReference type="Proteomes" id="UP000298154"/>
    </source>
</evidence>
<evidence type="ECO:0000313" key="2">
    <source>
        <dbReference type="EMBL" id="TFD65159.1"/>
    </source>
</evidence>
<organism evidence="2 3">
    <name type="scientific">Cryobacterium ruanii</name>
    <dbReference type="NCBI Taxonomy" id="1259197"/>
    <lineage>
        <taxon>Bacteria</taxon>
        <taxon>Bacillati</taxon>
        <taxon>Actinomycetota</taxon>
        <taxon>Actinomycetes</taxon>
        <taxon>Micrococcales</taxon>
        <taxon>Microbacteriaceae</taxon>
        <taxon>Cryobacterium</taxon>
    </lineage>
</organism>
<keyword evidence="3" id="KW-1185">Reference proteome</keyword>
<protein>
    <submittedName>
        <fullName evidence="2">Uncharacterized protein</fullName>
    </submittedName>
</protein>
<keyword evidence="1" id="KW-0472">Membrane</keyword>
<dbReference type="Proteomes" id="UP000298154">
    <property type="component" value="Unassembled WGS sequence"/>
</dbReference>
<keyword evidence="1" id="KW-1133">Transmembrane helix</keyword>